<reference evidence="2" key="1">
    <citation type="submission" date="2023-03" db="EMBL/GenBank/DDBJ databases">
        <authorList>
            <person name="Shen W."/>
            <person name="Cai J."/>
        </authorList>
    </citation>
    <scope>NUCLEOTIDE SEQUENCE</scope>
    <source>
        <strain evidence="2">P96-3</strain>
    </source>
</reference>
<protein>
    <submittedName>
        <fullName evidence="2">Uncharacterized protein</fullName>
    </submittedName>
</protein>
<keyword evidence="1" id="KW-0472">Membrane</keyword>
<name>A0AAW8U6M0_9ENTE</name>
<dbReference type="EMBL" id="JARQBZ010000008">
    <property type="protein sequence ID" value="MDT2833586.1"/>
    <property type="molecule type" value="Genomic_DNA"/>
</dbReference>
<dbReference type="AlphaFoldDB" id="A0AAW8U6M0"/>
<comment type="caution">
    <text evidence="2">The sequence shown here is derived from an EMBL/GenBank/DDBJ whole genome shotgun (WGS) entry which is preliminary data.</text>
</comment>
<feature type="transmembrane region" description="Helical" evidence="1">
    <location>
        <begin position="32"/>
        <end position="48"/>
    </location>
</feature>
<feature type="transmembrane region" description="Helical" evidence="1">
    <location>
        <begin position="54"/>
        <end position="73"/>
    </location>
</feature>
<evidence type="ECO:0000313" key="2">
    <source>
        <dbReference type="EMBL" id="MDT2833586.1"/>
    </source>
</evidence>
<sequence length="83" mass="9660">MGTITLRDKTRERDIVIDKKSRPKYKLAKSDILPILALAVVMLIIVFSERNLTTVLFLMFAVVLPGSLFLYWLDFRKQNDETE</sequence>
<organism evidence="2 3">
    <name type="scientific">Vagococcus carniphilus</name>
    <dbReference type="NCBI Taxonomy" id="218144"/>
    <lineage>
        <taxon>Bacteria</taxon>
        <taxon>Bacillati</taxon>
        <taxon>Bacillota</taxon>
        <taxon>Bacilli</taxon>
        <taxon>Lactobacillales</taxon>
        <taxon>Enterococcaceae</taxon>
        <taxon>Vagococcus</taxon>
    </lineage>
</organism>
<proteinExistence type="predicted"/>
<gene>
    <name evidence="2" type="ORF">P7H70_05920</name>
</gene>
<dbReference type="Proteomes" id="UP001268577">
    <property type="component" value="Unassembled WGS sequence"/>
</dbReference>
<evidence type="ECO:0000313" key="3">
    <source>
        <dbReference type="Proteomes" id="UP001268577"/>
    </source>
</evidence>
<accession>A0AAW8U6M0</accession>
<keyword evidence="1" id="KW-1133">Transmembrane helix</keyword>
<keyword evidence="1" id="KW-0812">Transmembrane</keyword>
<evidence type="ECO:0000256" key="1">
    <source>
        <dbReference type="SAM" id="Phobius"/>
    </source>
</evidence>